<keyword evidence="1" id="KW-0472">Membrane</keyword>
<keyword evidence="1" id="KW-1133">Transmembrane helix</keyword>
<dbReference type="Proteomes" id="UP000662111">
    <property type="component" value="Unassembled WGS sequence"/>
</dbReference>
<dbReference type="RefSeq" id="WP_029202172.1">
    <property type="nucleotide sequence ID" value="NZ_BMLB01000008.1"/>
</dbReference>
<dbReference type="Pfam" id="PF10756">
    <property type="entry name" value="bPH_6"/>
    <property type="match status" value="1"/>
</dbReference>
<comment type="caution">
    <text evidence="3">The sequence shown here is derived from an EMBL/GenBank/DDBJ whole genome shotgun (WGS) entry which is preliminary data.</text>
</comment>
<keyword evidence="4" id="KW-1185">Reference proteome</keyword>
<feature type="transmembrane region" description="Helical" evidence="1">
    <location>
        <begin position="21"/>
        <end position="41"/>
    </location>
</feature>
<keyword evidence="1" id="KW-0812">Transmembrane</keyword>
<accession>A0ABQ2FFT5</accession>
<dbReference type="EMBL" id="BMLB01000008">
    <property type="protein sequence ID" value="GGK83297.1"/>
    <property type="molecule type" value="Genomic_DNA"/>
</dbReference>
<proteinExistence type="predicted"/>
<evidence type="ECO:0000313" key="4">
    <source>
        <dbReference type="Proteomes" id="UP000662111"/>
    </source>
</evidence>
<protein>
    <recommendedName>
        <fullName evidence="2">Low molecular weight protein antigen 6 PH domain-containing protein</fullName>
    </recommendedName>
</protein>
<reference evidence="4" key="1">
    <citation type="journal article" date="2019" name="Int. J. Syst. Evol. Microbiol.">
        <title>The Global Catalogue of Microorganisms (GCM) 10K type strain sequencing project: providing services to taxonomists for standard genome sequencing and annotation.</title>
        <authorList>
            <consortium name="The Broad Institute Genomics Platform"/>
            <consortium name="The Broad Institute Genome Sequencing Center for Infectious Disease"/>
            <person name="Wu L."/>
            <person name="Ma J."/>
        </authorList>
    </citation>
    <scope>NUCLEOTIDE SEQUENCE [LARGE SCALE GENOMIC DNA]</scope>
    <source>
        <strain evidence="4">CGMCC 1.5362</strain>
    </source>
</reference>
<evidence type="ECO:0000256" key="1">
    <source>
        <dbReference type="SAM" id="Phobius"/>
    </source>
</evidence>
<name>A0ABQ2FFT5_9MICO</name>
<sequence length="140" mass="15944">MTRPPTPAPVQWLMQPPWLPALRATIGVAVILSAVTVLALSWPWRSWALLIAPVWMLFGVFLVWASRFERSGTRLEADALTVVEGRRPRRLERSDILDLRPDAPQRAWRVQAVLRDGEVVTLLGVPPSELERLRRWHTGV</sequence>
<evidence type="ECO:0000259" key="2">
    <source>
        <dbReference type="Pfam" id="PF10756"/>
    </source>
</evidence>
<dbReference type="InterPro" id="IPR019692">
    <property type="entry name" value="CFP-6_PH"/>
</dbReference>
<evidence type="ECO:0000313" key="3">
    <source>
        <dbReference type="EMBL" id="GGK83297.1"/>
    </source>
</evidence>
<feature type="domain" description="Low molecular weight protein antigen 6 PH" evidence="2">
    <location>
        <begin position="70"/>
        <end position="126"/>
    </location>
</feature>
<organism evidence="3 4">
    <name type="scientific">Ornithinimicrobium pekingense</name>
    <dbReference type="NCBI Taxonomy" id="384677"/>
    <lineage>
        <taxon>Bacteria</taxon>
        <taxon>Bacillati</taxon>
        <taxon>Actinomycetota</taxon>
        <taxon>Actinomycetes</taxon>
        <taxon>Micrococcales</taxon>
        <taxon>Ornithinimicrobiaceae</taxon>
        <taxon>Ornithinimicrobium</taxon>
    </lineage>
</organism>
<gene>
    <name evidence="3" type="ORF">GCM10011509_34680</name>
</gene>
<feature type="transmembrane region" description="Helical" evidence="1">
    <location>
        <begin position="47"/>
        <end position="65"/>
    </location>
</feature>